<dbReference type="InterPro" id="IPR027417">
    <property type="entry name" value="P-loop_NTPase"/>
</dbReference>
<dbReference type="FunFam" id="3.40.50.300:FF:000134">
    <property type="entry name" value="Iron-enterobactin ABC transporter ATP-binding protein"/>
    <property type="match status" value="1"/>
</dbReference>
<dbReference type="PROSITE" id="PS50893">
    <property type="entry name" value="ABC_TRANSPORTER_2"/>
    <property type="match status" value="1"/>
</dbReference>
<evidence type="ECO:0000256" key="3">
    <source>
        <dbReference type="ARBA" id="ARBA00022840"/>
    </source>
</evidence>
<dbReference type="InterPro" id="IPR003593">
    <property type="entry name" value="AAA+_ATPase"/>
</dbReference>
<keyword evidence="2" id="KW-0547">Nucleotide-binding</keyword>
<dbReference type="Pfam" id="PF00005">
    <property type="entry name" value="ABC_tran"/>
    <property type="match status" value="1"/>
</dbReference>
<dbReference type="PANTHER" id="PTHR42794:SF2">
    <property type="entry name" value="ABC TRANSPORTER ATP-BINDING PROTEIN"/>
    <property type="match status" value="1"/>
</dbReference>
<feature type="domain" description="ABC transporter" evidence="4">
    <location>
        <begin position="2"/>
        <end position="237"/>
    </location>
</feature>
<dbReference type="SMART" id="SM00382">
    <property type="entry name" value="AAA"/>
    <property type="match status" value="1"/>
</dbReference>
<evidence type="ECO:0000313" key="6">
    <source>
        <dbReference type="Proteomes" id="UP000287872"/>
    </source>
</evidence>
<name>A0A401UQY5_9CLOT</name>
<dbReference type="NCBIfam" id="NF010068">
    <property type="entry name" value="PRK13548.1"/>
    <property type="match status" value="1"/>
</dbReference>
<comment type="caution">
    <text evidence="5">The sequence shown here is derived from an EMBL/GenBank/DDBJ whole genome shotgun (WGS) entry which is preliminary data.</text>
</comment>
<accession>A0A401UQY5</accession>
<dbReference type="AlphaFoldDB" id="A0A401UQY5"/>
<dbReference type="PANTHER" id="PTHR42794">
    <property type="entry name" value="HEMIN IMPORT ATP-BINDING PROTEIN HMUV"/>
    <property type="match status" value="1"/>
</dbReference>
<dbReference type="GO" id="GO:0005524">
    <property type="term" value="F:ATP binding"/>
    <property type="evidence" value="ECO:0007669"/>
    <property type="project" value="UniProtKB-KW"/>
</dbReference>
<keyword evidence="6" id="KW-1185">Reference proteome</keyword>
<protein>
    <submittedName>
        <fullName evidence="5">ABC transporter</fullName>
    </submittedName>
</protein>
<dbReference type="CDD" id="cd03214">
    <property type="entry name" value="ABC_Iron-Siderophores_B12_Hemin"/>
    <property type="match status" value="1"/>
</dbReference>
<evidence type="ECO:0000313" key="5">
    <source>
        <dbReference type="EMBL" id="GCD11972.1"/>
    </source>
</evidence>
<dbReference type="Gene3D" id="3.40.50.300">
    <property type="entry name" value="P-loop containing nucleotide triphosphate hydrolases"/>
    <property type="match status" value="1"/>
</dbReference>
<gene>
    <name evidence="5" type="ORF">Ctaglu_35950</name>
</gene>
<keyword evidence="1" id="KW-0813">Transport</keyword>
<dbReference type="PROSITE" id="PS00211">
    <property type="entry name" value="ABC_TRANSPORTER_1"/>
    <property type="match status" value="1"/>
</dbReference>
<evidence type="ECO:0000256" key="2">
    <source>
        <dbReference type="ARBA" id="ARBA00022741"/>
    </source>
</evidence>
<dbReference type="InterPro" id="IPR003439">
    <property type="entry name" value="ABC_transporter-like_ATP-bd"/>
</dbReference>
<dbReference type="GO" id="GO:0016887">
    <property type="term" value="F:ATP hydrolysis activity"/>
    <property type="evidence" value="ECO:0007669"/>
    <property type="project" value="InterPro"/>
</dbReference>
<sequence length="254" mass="28728">MIEINNVCFSFEKEVLKDINVNIESGKFYTILGPNGSGKTTLLRILSKSLPMEKGEIFIDEVDLTQIKPKVLAKEMAVVPQSTEIEFDFSVQDIVLMGRTPHISRFCSESEKDIKIAMNAMKITNTWELRNKSINALSGGEKQRVVVARAIAQETGIILLDEPISHLDIHHQIEIMNQLKELNQNKNITIIAVLHDLNLAAAYCDHMILMHNCGVYKDGIPEEVLTEDIIKKVYGLDVYITKNPKTKKTFIMPF</sequence>
<dbReference type="EMBL" id="BHYK01000024">
    <property type="protein sequence ID" value="GCD11972.1"/>
    <property type="molecule type" value="Genomic_DNA"/>
</dbReference>
<dbReference type="RefSeq" id="WP_125004253.1">
    <property type="nucleotide sequence ID" value="NZ_BHYK01000024.1"/>
</dbReference>
<evidence type="ECO:0000256" key="1">
    <source>
        <dbReference type="ARBA" id="ARBA00022448"/>
    </source>
</evidence>
<keyword evidence="3" id="KW-0067">ATP-binding</keyword>
<reference evidence="5 6" key="1">
    <citation type="submission" date="2018-11" db="EMBL/GenBank/DDBJ databases">
        <title>Genome sequencing and assembly of Clostridium tagluense strain A121.</title>
        <authorList>
            <person name="Murakami T."/>
            <person name="Segawa T."/>
            <person name="Shcherbakova V.A."/>
            <person name="Mori H."/>
            <person name="Yoshimura Y."/>
        </authorList>
    </citation>
    <scope>NUCLEOTIDE SEQUENCE [LARGE SCALE GENOMIC DNA]</scope>
    <source>
        <strain evidence="5 6">A121</strain>
    </source>
</reference>
<organism evidence="5 6">
    <name type="scientific">Clostridium tagluense</name>
    <dbReference type="NCBI Taxonomy" id="360422"/>
    <lineage>
        <taxon>Bacteria</taxon>
        <taxon>Bacillati</taxon>
        <taxon>Bacillota</taxon>
        <taxon>Clostridia</taxon>
        <taxon>Eubacteriales</taxon>
        <taxon>Clostridiaceae</taxon>
        <taxon>Clostridium</taxon>
    </lineage>
</organism>
<evidence type="ECO:0000259" key="4">
    <source>
        <dbReference type="PROSITE" id="PS50893"/>
    </source>
</evidence>
<dbReference type="InterPro" id="IPR017871">
    <property type="entry name" value="ABC_transporter-like_CS"/>
</dbReference>
<dbReference type="OrthoDB" id="9799337at2"/>
<dbReference type="Proteomes" id="UP000287872">
    <property type="component" value="Unassembled WGS sequence"/>
</dbReference>
<dbReference type="SUPFAM" id="SSF52540">
    <property type="entry name" value="P-loop containing nucleoside triphosphate hydrolases"/>
    <property type="match status" value="1"/>
</dbReference>
<proteinExistence type="predicted"/>